<dbReference type="EMBL" id="CP029187">
    <property type="protein sequence ID" value="AWI25109.1"/>
    <property type="molecule type" value="Genomic_DNA"/>
</dbReference>
<reference evidence="6 7" key="1">
    <citation type="submission" date="2018-05" db="EMBL/GenBank/DDBJ databases">
        <title>Genome sequencing of Flavobacterium sp. HYN0049.</title>
        <authorList>
            <person name="Yi H."/>
            <person name="Baek C."/>
        </authorList>
    </citation>
    <scope>NUCLEOTIDE SEQUENCE [LARGE SCALE GENOMIC DNA]</scope>
    <source>
        <strain evidence="6 7">HYN0049</strain>
    </source>
</reference>
<keyword evidence="2" id="KW-0472">Membrane</keyword>
<evidence type="ECO:0000313" key="7">
    <source>
        <dbReference type="Proteomes" id="UP000244937"/>
    </source>
</evidence>
<accession>A0A2S1SFF5</accession>
<dbReference type="OrthoDB" id="9768470at2"/>
<dbReference type="GO" id="GO:0009279">
    <property type="term" value="C:cell outer membrane"/>
    <property type="evidence" value="ECO:0007669"/>
    <property type="project" value="UniProtKB-SubCell"/>
</dbReference>
<proteinExistence type="predicted"/>
<dbReference type="KEGG" id="fpal:HYN49_03920"/>
<dbReference type="Pfam" id="PF07715">
    <property type="entry name" value="Plug"/>
    <property type="match status" value="1"/>
</dbReference>
<evidence type="ECO:0000259" key="4">
    <source>
        <dbReference type="Pfam" id="PF07715"/>
    </source>
</evidence>
<evidence type="ECO:0000256" key="1">
    <source>
        <dbReference type="ARBA" id="ARBA00004442"/>
    </source>
</evidence>
<evidence type="ECO:0000256" key="3">
    <source>
        <dbReference type="ARBA" id="ARBA00023237"/>
    </source>
</evidence>
<sequence>MKFKTTCIALFFIQLIFSQSGIKGTIVAETTGQPIPGVTIVVKNTTITTMSDAEGNYFISKLQPGKFDLEFSMMSFQTKLITETEVVKDEVTVLHVSLAEGGAKTLDEVVIKSSKARTESVKTLLLMQKNSVNVSDGISAETIKRTPDKSTSDVLKRISGASMQDNKFVVIRGLNDRYNAAYLNGAPLPSSEPDRKAFSFDIFPANMLDNLVITKTATPDIPGEFAGGVIQINTKSIPDRNFQTITVGGGYNTITTGKKQLYYEGGKTDWLGVDDGTRALSSKVPDYLTFLNLEPTERAEYAKFLNSDWSLHQKNFAPNMSFQYTNGRRINIGEKVLGILFSASYNKTNIYNETIRKDYENPDETLPSVLKSDFFDKNNVEQYLLGAMANFSLKLNANNTISFKNIYSINADDRVIERNGAPDGAVDPEASKIYSTARWFTSNTIYSGQLFGDHFFPKSRTKFSWLGSYSNVSREIPNLRRNTYDIVQDPNNPAAVIYKASIADGNAGADYGGSMFFSENNENIYSAKADYSAKFSDDLSSNDEIKVGLFVQYRDRDFFARQLQYNKFNLQDSPFREELLFLDDSEIFQPQNIGLIAPNTGGFTVFDGTKYYDSYTASSELQAAYMMFDNAIGKLRMIWGFRAENYIQRLETKKTETEDLNVYNEQADFLPSANAIYALSQKQNLRLSYYKTLNRPEFRELAPFGFYDFTTQFFTNGNPELQIAVIDNADFRYEIYPGKNQLFSVSAFYKKFKNPIELIAGANNKEVTYKNAASAENYGFEMEFRTLIASLLNNENSTFLNGLTVFSNLAIIHSEVDVSNAVAITNQEQSRPMQGQSPYVFNCGTQYTDSHYGWTLSANLNRIGDRIAIVGNPPDGEPTLWEKSRTLLDAQLSKTFLNKKLEIKLNLQNLLDQESIFYQNKLSGNKEESGVKGFFNNIFTGDSGNNNGYDKDHDDLFWSTKFGRTFSLSATYNF</sequence>
<comment type="subcellular location">
    <subcellularLocation>
        <location evidence="1">Cell outer membrane</location>
    </subcellularLocation>
</comment>
<dbReference type="Gene3D" id="2.60.40.1120">
    <property type="entry name" value="Carboxypeptidase-like, regulatory domain"/>
    <property type="match status" value="1"/>
</dbReference>
<evidence type="ECO:0000256" key="2">
    <source>
        <dbReference type="ARBA" id="ARBA00023136"/>
    </source>
</evidence>
<gene>
    <name evidence="6" type="ORF">HYN49_03920</name>
</gene>
<dbReference type="Pfam" id="PF14905">
    <property type="entry name" value="OMP_b-brl_3"/>
    <property type="match status" value="1"/>
</dbReference>
<dbReference type="InterPro" id="IPR041700">
    <property type="entry name" value="OMP_b-brl_3"/>
</dbReference>
<evidence type="ECO:0000313" key="6">
    <source>
        <dbReference type="EMBL" id="AWI25109.1"/>
    </source>
</evidence>
<feature type="domain" description="Outer membrane protein beta-barrel" evidence="5">
    <location>
        <begin position="618"/>
        <end position="926"/>
    </location>
</feature>
<dbReference type="PANTHER" id="PTHR40980:SF5">
    <property type="entry name" value="TONB-DEPENDENT RECEPTOR"/>
    <property type="match status" value="1"/>
</dbReference>
<feature type="domain" description="TonB-dependent receptor plug" evidence="4">
    <location>
        <begin position="131"/>
        <end position="228"/>
    </location>
</feature>
<dbReference type="Gene3D" id="2.40.170.20">
    <property type="entry name" value="TonB-dependent receptor, beta-barrel domain"/>
    <property type="match status" value="1"/>
</dbReference>
<dbReference type="InterPro" id="IPR012910">
    <property type="entry name" value="Plug_dom"/>
</dbReference>
<dbReference type="InterPro" id="IPR036942">
    <property type="entry name" value="Beta-barrel_TonB_sf"/>
</dbReference>
<dbReference type="RefSeq" id="WP_108902904.1">
    <property type="nucleotide sequence ID" value="NZ_CP029187.1"/>
</dbReference>
<keyword evidence="3" id="KW-0998">Cell outer membrane</keyword>
<keyword evidence="7" id="KW-1185">Reference proteome</keyword>
<protein>
    <recommendedName>
        <fullName evidence="8">TonB-dependent receptor</fullName>
    </recommendedName>
</protein>
<dbReference type="Proteomes" id="UP000244937">
    <property type="component" value="Chromosome"/>
</dbReference>
<dbReference type="InterPro" id="IPR037066">
    <property type="entry name" value="Plug_dom_sf"/>
</dbReference>
<dbReference type="PANTHER" id="PTHR40980">
    <property type="entry name" value="PLUG DOMAIN-CONTAINING PROTEIN"/>
    <property type="match status" value="1"/>
</dbReference>
<dbReference type="InterPro" id="IPR008969">
    <property type="entry name" value="CarboxyPept-like_regulatory"/>
</dbReference>
<organism evidence="6 7">
    <name type="scientific">Flavobacterium pallidum</name>
    <dbReference type="NCBI Taxonomy" id="2172098"/>
    <lineage>
        <taxon>Bacteria</taxon>
        <taxon>Pseudomonadati</taxon>
        <taxon>Bacteroidota</taxon>
        <taxon>Flavobacteriia</taxon>
        <taxon>Flavobacteriales</taxon>
        <taxon>Flavobacteriaceae</taxon>
        <taxon>Flavobacterium</taxon>
    </lineage>
</organism>
<evidence type="ECO:0000259" key="5">
    <source>
        <dbReference type="Pfam" id="PF14905"/>
    </source>
</evidence>
<dbReference type="AlphaFoldDB" id="A0A2S1SFF5"/>
<dbReference type="SUPFAM" id="SSF56935">
    <property type="entry name" value="Porins"/>
    <property type="match status" value="1"/>
</dbReference>
<name>A0A2S1SFF5_9FLAO</name>
<dbReference type="Pfam" id="PF13715">
    <property type="entry name" value="CarbopepD_reg_2"/>
    <property type="match status" value="1"/>
</dbReference>
<evidence type="ECO:0008006" key="8">
    <source>
        <dbReference type="Google" id="ProtNLM"/>
    </source>
</evidence>
<dbReference type="Gene3D" id="2.170.130.10">
    <property type="entry name" value="TonB-dependent receptor, plug domain"/>
    <property type="match status" value="1"/>
</dbReference>
<dbReference type="SUPFAM" id="SSF49464">
    <property type="entry name" value="Carboxypeptidase regulatory domain-like"/>
    <property type="match status" value="1"/>
</dbReference>